<comment type="caution">
    <text evidence="1">The sequence shown here is derived from an EMBL/GenBank/DDBJ whole genome shotgun (WGS) entry which is preliminary data.</text>
</comment>
<name>A0ACA9N0C7_9GLOM</name>
<feature type="non-terminal residue" evidence="1">
    <location>
        <position position="1"/>
    </location>
</feature>
<proteinExistence type="predicted"/>
<organism evidence="1 2">
    <name type="scientific">Dentiscutata heterogama</name>
    <dbReference type="NCBI Taxonomy" id="1316150"/>
    <lineage>
        <taxon>Eukaryota</taxon>
        <taxon>Fungi</taxon>
        <taxon>Fungi incertae sedis</taxon>
        <taxon>Mucoromycota</taxon>
        <taxon>Glomeromycotina</taxon>
        <taxon>Glomeromycetes</taxon>
        <taxon>Diversisporales</taxon>
        <taxon>Gigasporaceae</taxon>
        <taxon>Dentiscutata</taxon>
    </lineage>
</organism>
<dbReference type="EMBL" id="CAJVPU010012044">
    <property type="protein sequence ID" value="CAG8619983.1"/>
    <property type="molecule type" value="Genomic_DNA"/>
</dbReference>
<dbReference type="Proteomes" id="UP000789702">
    <property type="component" value="Unassembled WGS sequence"/>
</dbReference>
<sequence>ECTKVEELEQKNTELEARLAVVKQSSVVVNRQPQNNEKVILEMLPEVFTNNNSIVDQLKQHDVTPDLSPDTETLVDSKLSLSIDNNISALSSIEKVVSKETPDNLSCDTKIITCTDSKDAPSNEISISSVASVELHDESTLNNAIEGSMQRLAYWIDEAIKMGLKEILYLYHYSFEFEEKVKNIIADGKTKDKTARSMIYKDMLQKRGWD</sequence>
<keyword evidence="2" id="KW-1185">Reference proteome</keyword>
<evidence type="ECO:0000313" key="2">
    <source>
        <dbReference type="Proteomes" id="UP000789702"/>
    </source>
</evidence>
<protein>
    <submittedName>
        <fullName evidence="1">10263_t:CDS:1</fullName>
    </submittedName>
</protein>
<accession>A0ACA9N0C7</accession>
<evidence type="ECO:0000313" key="1">
    <source>
        <dbReference type="EMBL" id="CAG8619983.1"/>
    </source>
</evidence>
<gene>
    <name evidence="1" type="ORF">DHETER_LOCUS7976</name>
</gene>
<reference evidence="1" key="1">
    <citation type="submission" date="2021-06" db="EMBL/GenBank/DDBJ databases">
        <authorList>
            <person name="Kallberg Y."/>
            <person name="Tangrot J."/>
            <person name="Rosling A."/>
        </authorList>
    </citation>
    <scope>NUCLEOTIDE SEQUENCE</scope>
    <source>
        <strain evidence="1">IL203A</strain>
    </source>
</reference>